<keyword evidence="2" id="KW-0732">Signal</keyword>
<protein>
    <submittedName>
        <fullName evidence="4">Myxococcales GC_trans_RRR domain protein</fullName>
    </submittedName>
</protein>
<reference evidence="4" key="1">
    <citation type="submission" date="2009-01" db="EMBL/GenBank/DDBJ databases">
        <title>Complete sequence of Anaeromyxobacter dehalogenans 2CP-1.</title>
        <authorList>
            <consortium name="US DOE Joint Genome Institute"/>
            <person name="Lucas S."/>
            <person name="Copeland A."/>
            <person name="Lapidus A."/>
            <person name="Glavina del Rio T."/>
            <person name="Dalin E."/>
            <person name="Tice H."/>
            <person name="Bruce D."/>
            <person name="Goodwin L."/>
            <person name="Pitluck S."/>
            <person name="Saunders E."/>
            <person name="Brettin T."/>
            <person name="Detter J.C."/>
            <person name="Han C."/>
            <person name="Larimer F."/>
            <person name="Land M."/>
            <person name="Hauser L."/>
            <person name="Kyrpides N."/>
            <person name="Ovchinnikova G."/>
            <person name="Beliaev A.S."/>
            <person name="Richardson P."/>
        </authorList>
    </citation>
    <scope>NUCLEOTIDE SEQUENCE</scope>
    <source>
        <strain evidence="4">2CP-1</strain>
    </source>
</reference>
<dbReference type="RefSeq" id="WP_012632768.1">
    <property type="nucleotide sequence ID" value="NC_011891.1"/>
</dbReference>
<feature type="signal peptide" evidence="2">
    <location>
        <begin position="1"/>
        <end position="26"/>
    </location>
</feature>
<proteinExistence type="predicted"/>
<evidence type="ECO:0000259" key="3">
    <source>
        <dbReference type="Pfam" id="PF13320"/>
    </source>
</evidence>
<dbReference type="InterPro" id="IPR025150">
    <property type="entry name" value="GH123_cat"/>
</dbReference>
<accession>B8JHC5</accession>
<keyword evidence="5" id="KW-1185">Reference proteome</keyword>
<name>B8JHC5_ANAD2</name>
<evidence type="ECO:0000256" key="2">
    <source>
        <dbReference type="SAM" id="SignalP"/>
    </source>
</evidence>
<feature type="transmembrane region" description="Helical" evidence="1">
    <location>
        <begin position="573"/>
        <end position="593"/>
    </location>
</feature>
<gene>
    <name evidence="4" type="ordered locus">A2cp1_1483</name>
</gene>
<dbReference type="InterPro" id="IPR006311">
    <property type="entry name" value="TAT_signal"/>
</dbReference>
<keyword evidence="1" id="KW-0812">Transmembrane</keyword>
<dbReference type="HOGENOM" id="CLU_026146_0_0_7"/>
<dbReference type="EMBL" id="CP001359">
    <property type="protein sequence ID" value="ACL64827.1"/>
    <property type="molecule type" value="Genomic_DNA"/>
</dbReference>
<organism evidence="4 5">
    <name type="scientific">Anaeromyxobacter dehalogenans (strain ATCC BAA-258 / DSM 21875 / 2CP-1)</name>
    <dbReference type="NCBI Taxonomy" id="455488"/>
    <lineage>
        <taxon>Bacteria</taxon>
        <taxon>Pseudomonadati</taxon>
        <taxon>Myxococcota</taxon>
        <taxon>Myxococcia</taxon>
        <taxon>Myxococcales</taxon>
        <taxon>Cystobacterineae</taxon>
        <taxon>Anaeromyxobacteraceae</taxon>
        <taxon>Anaeromyxobacter</taxon>
    </lineage>
</organism>
<keyword evidence="1" id="KW-0472">Membrane</keyword>
<dbReference type="InterPro" id="IPR017756">
    <property type="entry name" value="TM_Gly-Cys-Arg_CS"/>
</dbReference>
<dbReference type="Pfam" id="PF13320">
    <property type="entry name" value="GH123_cat"/>
    <property type="match status" value="1"/>
</dbReference>
<feature type="domain" description="Glycoside hydrolase 123 catalytic" evidence="3">
    <location>
        <begin position="411"/>
        <end position="503"/>
    </location>
</feature>
<dbReference type="AlphaFoldDB" id="B8JHC5"/>
<evidence type="ECO:0000256" key="1">
    <source>
        <dbReference type="SAM" id="Phobius"/>
    </source>
</evidence>
<dbReference type="NCBIfam" id="TIGR03382">
    <property type="entry name" value="GC_trans_RRR"/>
    <property type="match status" value="1"/>
</dbReference>
<dbReference type="PROSITE" id="PS51318">
    <property type="entry name" value="TAT"/>
    <property type="match status" value="1"/>
</dbReference>
<sequence length="609" mass="65451">MKTRRRAFTAAASALALSLLPLTASAADAWVASATEKIRPDAKARPQTEAHLSAARNEFAAFQVVVTGPAKRVTARVEGLDGMDATLFRVDTLDVTSPSAVDGGTGRWPDALVPDVDDVVGEQRNAFPFDVGAESRAVWVDVHVPADARSGVYQGAVVISSDAGEARVPVVLSVYDFVLPSTSSLRTAFGLSYGVIASAHGVSGDADAALRARYGQLALDHRITLTGLNDDGQHADFGHLDRFYGPLIAGTAPTRLEGAKLTAVKYVGGRTSVDEHAAWAKHAREQGWFDRLFDYTCDEPPLTCAWSDIPARAGAAKQGDPEFRTLVTTQLWDAEDHGVADDIDVMVPVVNWMDDRPGSAVAGDQRDRYDPFLASGPRKELWLYQSCMSHGCGGTVNIGSPSESDRYFTGWPSYMVDASASRNRAMEWITFLERASGELYWETAYSFRADPWSRQWDFSGNGDGTLFYPGKPARIGGKTDVPVASVRLKMIRAGMQDYEYLKALADAGDPELARKIARDLFPNAWSTDVAPERFDQAREQIARRILELGGKPTPAAVEAGFSGTRSGGGCGSAGGFGGGALLALPALALLALVPRRRALARAVAALRRR</sequence>
<evidence type="ECO:0000313" key="5">
    <source>
        <dbReference type="Proteomes" id="UP000007089"/>
    </source>
</evidence>
<keyword evidence="1" id="KW-1133">Transmembrane helix</keyword>
<dbReference type="Proteomes" id="UP000007089">
    <property type="component" value="Chromosome"/>
</dbReference>
<feature type="chain" id="PRO_5005666077" evidence="2">
    <location>
        <begin position="27"/>
        <end position="609"/>
    </location>
</feature>
<dbReference type="KEGG" id="acp:A2cp1_1483"/>
<evidence type="ECO:0000313" key="4">
    <source>
        <dbReference type="EMBL" id="ACL64827.1"/>
    </source>
</evidence>